<dbReference type="EMBL" id="CAEQ01002062">
    <property type="protein sequence ID" value="CCD15809.1"/>
    <property type="molecule type" value="Genomic_DNA"/>
</dbReference>
<sequence>MSHMLPTFGTGNRSDSILDIGESYLSSPDLSLTLTQNLKSVECTRGVRSRTLNRMNSGSVSADLEDQIADSANTGECDLARMNLLAVPPGLAFASLTSLLLSNNQIVELPDLMFADGGCGSLRTLDLNSNRLKSLPVSLFKLPQLEVLLLDHNNINGLPSNMDEECGGSFLPALRCVGLEFNDLDRFPVEFFLNCPQLEEIFLGQNLRILDQPVPTEMIRQAAVLRSTTGTPQVTLKVTNKPSFVNQMVDEKWETLMPWLKVELHKIYPDKVLPFLFIGSVRTAQTQAVYRELLIEYVLTVGRCMEVLLEPDMRHHTLPVDDVPDENIRSVFDEAFEFIDKARDNGKNVLVHCFAGVSRSATIVVAYMMSRHGYSLDEALELMKNARPEAQPNEGFMNTLRQYDIELQR</sequence>
<keyword evidence="10" id="KW-1185">Reference proteome</keyword>
<dbReference type="Gene3D" id="3.80.10.10">
    <property type="entry name" value="Ribonuclease Inhibitor"/>
    <property type="match status" value="1"/>
</dbReference>
<evidence type="ECO:0000256" key="6">
    <source>
        <dbReference type="ARBA" id="ARBA00048336"/>
    </source>
</evidence>
<reference evidence="9 10" key="2">
    <citation type="journal article" date="2012" name="Proc. Natl. Acad. Sci. U.S.A.">
        <title>Antigenic diversity is generated by distinct evolutionary mechanisms in African trypanosome species.</title>
        <authorList>
            <person name="Jackson A.P."/>
            <person name="Berry A."/>
            <person name="Aslett M."/>
            <person name="Allison H.C."/>
            <person name="Burton P."/>
            <person name="Vavrova-Anderson J."/>
            <person name="Brown R."/>
            <person name="Browne H."/>
            <person name="Corton N."/>
            <person name="Hauser H."/>
            <person name="Gamble J."/>
            <person name="Gilderthorp R."/>
            <person name="Marcello L."/>
            <person name="McQuillan J."/>
            <person name="Otto T.D."/>
            <person name="Quail M.A."/>
            <person name="Sanders M.J."/>
            <person name="van Tonder A."/>
            <person name="Ginger M.L."/>
            <person name="Field M.C."/>
            <person name="Barry J.D."/>
            <person name="Hertz-Fowler C."/>
            <person name="Berriman M."/>
        </authorList>
    </citation>
    <scope>NUCLEOTIDE SEQUENCE [LARGE SCALE GENOMIC DNA]</scope>
    <source>
        <strain evidence="9 10">IL3000</strain>
    </source>
</reference>
<name>F9WEU3_TRYCI</name>
<evidence type="ECO:0000313" key="10">
    <source>
        <dbReference type="Proteomes" id="UP000000702"/>
    </source>
</evidence>
<dbReference type="GO" id="GO:0017017">
    <property type="term" value="F:MAP kinase tyrosine/serine/threonine phosphatase activity"/>
    <property type="evidence" value="ECO:0007669"/>
    <property type="project" value="TreeGrafter"/>
</dbReference>
<protein>
    <submittedName>
        <fullName evidence="9">WGS project CAEQ00000000 data, annotated contig 31</fullName>
    </submittedName>
</protein>
<dbReference type="GO" id="GO:0008330">
    <property type="term" value="F:protein tyrosine/threonine phosphatase activity"/>
    <property type="evidence" value="ECO:0007669"/>
    <property type="project" value="TreeGrafter"/>
</dbReference>
<dbReference type="InterPro" id="IPR016130">
    <property type="entry name" value="Tyr_Pase_AS"/>
</dbReference>
<dbReference type="GO" id="GO:0033550">
    <property type="term" value="F:MAP kinase tyrosine phosphatase activity"/>
    <property type="evidence" value="ECO:0007669"/>
    <property type="project" value="TreeGrafter"/>
</dbReference>
<keyword evidence="2" id="KW-0433">Leucine-rich repeat</keyword>
<dbReference type="Pfam" id="PF13855">
    <property type="entry name" value="LRR_8"/>
    <property type="match status" value="1"/>
</dbReference>
<dbReference type="CDD" id="cd14498">
    <property type="entry name" value="DSP"/>
    <property type="match status" value="1"/>
</dbReference>
<dbReference type="SUPFAM" id="SSF52799">
    <property type="entry name" value="(Phosphotyrosine protein) phosphatases II"/>
    <property type="match status" value="1"/>
</dbReference>
<dbReference type="SMART" id="SM00195">
    <property type="entry name" value="DSPc"/>
    <property type="match status" value="1"/>
</dbReference>
<keyword evidence="4" id="KW-0378">Hydrolase</keyword>
<accession>F9WEU3</accession>
<feature type="domain" description="Tyrosine-protein phosphatase" evidence="7">
    <location>
        <begin position="268"/>
        <end position="409"/>
    </location>
</feature>
<evidence type="ECO:0000256" key="1">
    <source>
        <dbReference type="ARBA" id="ARBA00008601"/>
    </source>
</evidence>
<dbReference type="OMA" id="FRFIDEA"/>
<dbReference type="InterPro" id="IPR020422">
    <property type="entry name" value="TYR_PHOSPHATASE_DUAL_dom"/>
</dbReference>
<proteinExistence type="inferred from homology"/>
<feature type="domain" description="Tyrosine specific protein phosphatases" evidence="8">
    <location>
        <begin position="329"/>
        <end position="388"/>
    </location>
</feature>
<dbReference type="AlphaFoldDB" id="F9WEU3"/>
<dbReference type="InterPro" id="IPR001611">
    <property type="entry name" value="Leu-rich_rpt"/>
</dbReference>
<dbReference type="SMART" id="SM00404">
    <property type="entry name" value="PTPc_motif"/>
    <property type="match status" value="1"/>
</dbReference>
<evidence type="ECO:0000256" key="5">
    <source>
        <dbReference type="ARBA" id="ARBA00022912"/>
    </source>
</evidence>
<dbReference type="Proteomes" id="UP000000702">
    <property type="component" value="Unassembled WGS sequence"/>
</dbReference>
<comment type="catalytic activity">
    <reaction evidence="6">
        <text>O-phospho-L-threonyl-[protein] + H2O = L-threonyl-[protein] + phosphate</text>
        <dbReference type="Rhea" id="RHEA:47004"/>
        <dbReference type="Rhea" id="RHEA-COMP:11060"/>
        <dbReference type="Rhea" id="RHEA-COMP:11605"/>
        <dbReference type="ChEBI" id="CHEBI:15377"/>
        <dbReference type="ChEBI" id="CHEBI:30013"/>
        <dbReference type="ChEBI" id="CHEBI:43474"/>
        <dbReference type="ChEBI" id="CHEBI:61977"/>
        <dbReference type="EC" id="3.1.3.16"/>
    </reaction>
</comment>
<dbReference type="PROSITE" id="PS51450">
    <property type="entry name" value="LRR"/>
    <property type="match status" value="2"/>
</dbReference>
<organism evidence="9 10">
    <name type="scientific">Trypanosoma congolense (strain IL3000)</name>
    <dbReference type="NCBI Taxonomy" id="1068625"/>
    <lineage>
        <taxon>Eukaryota</taxon>
        <taxon>Discoba</taxon>
        <taxon>Euglenozoa</taxon>
        <taxon>Kinetoplastea</taxon>
        <taxon>Metakinetoplastina</taxon>
        <taxon>Trypanosomatida</taxon>
        <taxon>Trypanosomatidae</taxon>
        <taxon>Trypanosoma</taxon>
        <taxon>Nannomonas</taxon>
    </lineage>
</organism>
<dbReference type="GO" id="GO:0043409">
    <property type="term" value="P:negative regulation of MAPK cascade"/>
    <property type="evidence" value="ECO:0007669"/>
    <property type="project" value="TreeGrafter"/>
</dbReference>
<dbReference type="GO" id="GO:0005737">
    <property type="term" value="C:cytoplasm"/>
    <property type="evidence" value="ECO:0007669"/>
    <property type="project" value="TreeGrafter"/>
</dbReference>
<keyword evidence="3" id="KW-0677">Repeat</keyword>
<dbReference type="PROSITE" id="PS50056">
    <property type="entry name" value="TYR_PHOSPHATASE_2"/>
    <property type="match status" value="1"/>
</dbReference>
<reference evidence="10" key="1">
    <citation type="submission" date="2011-07" db="EMBL/GenBank/DDBJ databases">
        <title>Divergent evolution of antigenic variation in African trypanosomes.</title>
        <authorList>
            <person name="Jackson A.P."/>
            <person name="Berry A."/>
            <person name="Allison H.C."/>
            <person name="Burton P."/>
            <person name="Anderson J."/>
            <person name="Aslett M."/>
            <person name="Brown R."/>
            <person name="Corton N."/>
            <person name="Harris D."/>
            <person name="Hauser H."/>
            <person name="Gamble J."/>
            <person name="Gilderthorp R."/>
            <person name="McQuillan J."/>
            <person name="Quail M.A."/>
            <person name="Sanders M."/>
            <person name="Van Tonder A."/>
            <person name="Ginger M.L."/>
            <person name="Donelson J.E."/>
            <person name="Field M.C."/>
            <person name="Barry J.D."/>
            <person name="Berriman M."/>
            <person name="Hertz-Fowler C."/>
        </authorList>
    </citation>
    <scope>NUCLEOTIDE SEQUENCE [LARGE SCALE GENOMIC DNA]</scope>
    <source>
        <strain evidence="10">IL3000</strain>
    </source>
</reference>
<dbReference type="PANTHER" id="PTHR10159">
    <property type="entry name" value="DUAL SPECIFICITY PROTEIN PHOSPHATASE"/>
    <property type="match status" value="1"/>
</dbReference>
<dbReference type="GO" id="GO:0004722">
    <property type="term" value="F:protein serine/threonine phosphatase activity"/>
    <property type="evidence" value="ECO:0007669"/>
    <property type="project" value="UniProtKB-EC"/>
</dbReference>
<keyword evidence="5" id="KW-0904">Protein phosphatase</keyword>
<dbReference type="InterPro" id="IPR029021">
    <property type="entry name" value="Prot-tyrosine_phosphatase-like"/>
</dbReference>
<evidence type="ECO:0000256" key="2">
    <source>
        <dbReference type="ARBA" id="ARBA00022614"/>
    </source>
</evidence>
<dbReference type="FunFam" id="3.90.190.10:FF:000004">
    <property type="entry name" value="Protein phosphatase Slingshot homolog 2"/>
    <property type="match status" value="1"/>
</dbReference>
<evidence type="ECO:0000256" key="3">
    <source>
        <dbReference type="ARBA" id="ARBA00022737"/>
    </source>
</evidence>
<evidence type="ECO:0000259" key="8">
    <source>
        <dbReference type="PROSITE" id="PS50056"/>
    </source>
</evidence>
<dbReference type="VEuPathDB" id="TriTrypDB:TcIL3000_0_00910"/>
<dbReference type="SMART" id="SM00364">
    <property type="entry name" value="LRR_BAC"/>
    <property type="match status" value="3"/>
</dbReference>
<comment type="caution">
    <text evidence="9">The sequence shown here is derived from an EMBL/GenBank/DDBJ whole genome shotgun (WGS) entry which is preliminary data.</text>
</comment>
<evidence type="ECO:0000259" key="7">
    <source>
        <dbReference type="PROSITE" id="PS50054"/>
    </source>
</evidence>
<dbReference type="InterPro" id="IPR003591">
    <property type="entry name" value="Leu-rich_rpt_typical-subtyp"/>
</dbReference>
<dbReference type="PANTHER" id="PTHR10159:SF511">
    <property type="entry name" value="DUAL SPECIFICITY PROTEIN PHOSPHATASE 1"/>
    <property type="match status" value="1"/>
</dbReference>
<comment type="similarity">
    <text evidence="1">Belongs to the protein-tyrosine phosphatase family. Non-receptor class dual specificity subfamily.</text>
</comment>
<dbReference type="PROSITE" id="PS00383">
    <property type="entry name" value="TYR_PHOSPHATASE_1"/>
    <property type="match status" value="1"/>
</dbReference>
<dbReference type="InterPro" id="IPR003595">
    <property type="entry name" value="Tyr_Pase_cat"/>
</dbReference>
<dbReference type="InterPro" id="IPR032675">
    <property type="entry name" value="LRR_dom_sf"/>
</dbReference>
<dbReference type="PROSITE" id="PS50054">
    <property type="entry name" value="TYR_PHOSPHATASE_DUAL"/>
    <property type="match status" value="1"/>
</dbReference>
<dbReference type="Gene3D" id="3.90.190.10">
    <property type="entry name" value="Protein tyrosine phosphatase superfamily"/>
    <property type="match status" value="1"/>
</dbReference>
<dbReference type="Pfam" id="PF00782">
    <property type="entry name" value="DSPc"/>
    <property type="match status" value="1"/>
</dbReference>
<dbReference type="InterPro" id="IPR000340">
    <property type="entry name" value="Dual-sp_phosphatase_cat-dom"/>
</dbReference>
<dbReference type="SMART" id="SM00369">
    <property type="entry name" value="LRR_TYP"/>
    <property type="match status" value="4"/>
</dbReference>
<dbReference type="SUPFAM" id="SSF52075">
    <property type="entry name" value="Outer arm dynein light chain 1"/>
    <property type="match status" value="1"/>
</dbReference>
<gene>
    <name evidence="9" type="ORF">TCIL3000_0_00910</name>
</gene>
<dbReference type="InterPro" id="IPR000387">
    <property type="entry name" value="Tyr_Pase_dom"/>
</dbReference>
<evidence type="ECO:0000313" key="9">
    <source>
        <dbReference type="EMBL" id="CCD15809.1"/>
    </source>
</evidence>
<evidence type="ECO:0000256" key="4">
    <source>
        <dbReference type="ARBA" id="ARBA00022801"/>
    </source>
</evidence>